<gene>
    <name evidence="8" type="ORF">C7B77_25545</name>
</gene>
<keyword evidence="4 7" id="KW-0812">Transmembrane</keyword>
<feature type="transmembrane region" description="Helical" evidence="7">
    <location>
        <begin position="28"/>
        <end position="51"/>
    </location>
</feature>
<evidence type="ECO:0000256" key="7">
    <source>
        <dbReference type="SAM" id="Phobius"/>
    </source>
</evidence>
<dbReference type="GO" id="GO:0005886">
    <property type="term" value="C:plasma membrane"/>
    <property type="evidence" value="ECO:0007669"/>
    <property type="project" value="UniProtKB-SubCell"/>
</dbReference>
<evidence type="ECO:0000256" key="2">
    <source>
        <dbReference type="ARBA" id="ARBA00011006"/>
    </source>
</evidence>
<reference evidence="8 9" key="1">
    <citation type="submission" date="2018-03" db="EMBL/GenBank/DDBJ databases">
        <title>The ancient ancestry and fast evolution of plastids.</title>
        <authorList>
            <person name="Moore K.R."/>
            <person name="Magnabosco C."/>
            <person name="Momper L."/>
            <person name="Gold D.A."/>
            <person name="Bosak T."/>
            <person name="Fournier G.P."/>
        </authorList>
    </citation>
    <scope>NUCLEOTIDE SEQUENCE [LARGE SCALE GENOMIC DNA]</scope>
    <source>
        <strain evidence="8 9">CCALA 037</strain>
    </source>
</reference>
<accession>A0A2T1FI82</accession>
<comment type="subcellular location">
    <subcellularLocation>
        <location evidence="1">Cell membrane</location>
        <topology evidence="1">Multi-pass membrane protein</topology>
    </subcellularLocation>
</comment>
<dbReference type="Pfam" id="PF04226">
    <property type="entry name" value="Transgly_assoc"/>
    <property type="match status" value="1"/>
</dbReference>
<protein>
    <submittedName>
        <fullName evidence="8">GlsB/YeaQ/YmgE family stress response membrane protein</fullName>
    </submittedName>
</protein>
<proteinExistence type="inferred from homology"/>
<keyword evidence="3" id="KW-1003">Cell membrane</keyword>
<evidence type="ECO:0000256" key="3">
    <source>
        <dbReference type="ARBA" id="ARBA00022475"/>
    </source>
</evidence>
<evidence type="ECO:0000313" key="9">
    <source>
        <dbReference type="Proteomes" id="UP000238937"/>
    </source>
</evidence>
<dbReference type="EMBL" id="PVWO01000517">
    <property type="protein sequence ID" value="PSB44705.1"/>
    <property type="molecule type" value="Genomic_DNA"/>
</dbReference>
<dbReference type="PANTHER" id="PTHR33884:SF3">
    <property type="entry name" value="UPF0410 PROTEIN YMGE"/>
    <property type="match status" value="1"/>
</dbReference>
<sequence length="90" mass="8962">MWNLIGWAVLGLVAGAIAKLIYPGSQGGGIIATSLLGVVGAFVGGSLYTFITTGKLALAAAGGGSLFSFICAVLGSMVVIFIWGLVTQNA</sequence>
<feature type="transmembrane region" description="Helical" evidence="7">
    <location>
        <begin position="58"/>
        <end position="86"/>
    </location>
</feature>
<comment type="similarity">
    <text evidence="2">Belongs to the UPF0410 family.</text>
</comment>
<evidence type="ECO:0000313" key="8">
    <source>
        <dbReference type="EMBL" id="PSB44705.1"/>
    </source>
</evidence>
<organism evidence="8 9">
    <name type="scientific">Chamaesiphon polymorphus CCALA 037</name>
    <dbReference type="NCBI Taxonomy" id="2107692"/>
    <lineage>
        <taxon>Bacteria</taxon>
        <taxon>Bacillati</taxon>
        <taxon>Cyanobacteriota</taxon>
        <taxon>Cyanophyceae</taxon>
        <taxon>Gomontiellales</taxon>
        <taxon>Chamaesiphonaceae</taxon>
        <taxon>Chamaesiphon</taxon>
    </lineage>
</organism>
<dbReference type="AlphaFoldDB" id="A0A2T1FI82"/>
<dbReference type="Proteomes" id="UP000238937">
    <property type="component" value="Unassembled WGS sequence"/>
</dbReference>
<keyword evidence="6 7" id="KW-0472">Membrane</keyword>
<evidence type="ECO:0000256" key="1">
    <source>
        <dbReference type="ARBA" id="ARBA00004651"/>
    </source>
</evidence>
<name>A0A2T1FI82_9CYAN</name>
<dbReference type="OrthoDB" id="4568405at2"/>
<evidence type="ECO:0000256" key="4">
    <source>
        <dbReference type="ARBA" id="ARBA00022692"/>
    </source>
</evidence>
<dbReference type="PANTHER" id="PTHR33884">
    <property type="entry name" value="UPF0410 PROTEIN YMGE"/>
    <property type="match status" value="1"/>
</dbReference>
<evidence type="ECO:0000256" key="6">
    <source>
        <dbReference type="ARBA" id="ARBA00023136"/>
    </source>
</evidence>
<dbReference type="InterPro" id="IPR007341">
    <property type="entry name" value="Transgly_assoc"/>
</dbReference>
<keyword evidence="5 7" id="KW-1133">Transmembrane helix</keyword>
<comment type="caution">
    <text evidence="8">The sequence shown here is derived from an EMBL/GenBank/DDBJ whole genome shotgun (WGS) entry which is preliminary data.</text>
</comment>
<keyword evidence="9" id="KW-1185">Reference proteome</keyword>
<dbReference type="RefSeq" id="WP_106311603.1">
    <property type="nucleotide sequence ID" value="NZ_PVWO01000517.1"/>
</dbReference>
<evidence type="ECO:0000256" key="5">
    <source>
        <dbReference type="ARBA" id="ARBA00022989"/>
    </source>
</evidence>